<evidence type="ECO:0000313" key="6">
    <source>
        <dbReference type="EMBL" id="OGI44894.1"/>
    </source>
</evidence>
<feature type="transmembrane region" description="Helical" evidence="5">
    <location>
        <begin position="164"/>
        <end position="188"/>
    </location>
</feature>
<evidence type="ECO:0000256" key="5">
    <source>
        <dbReference type="SAM" id="Phobius"/>
    </source>
</evidence>
<evidence type="ECO:0000256" key="3">
    <source>
        <dbReference type="ARBA" id="ARBA00022989"/>
    </source>
</evidence>
<accession>A0A1F6TIE9</accession>
<feature type="transmembrane region" description="Helical" evidence="5">
    <location>
        <begin position="224"/>
        <end position="246"/>
    </location>
</feature>
<comment type="subcellular location">
    <subcellularLocation>
        <location evidence="1">Endomembrane system</location>
        <topology evidence="1">Multi-pass membrane protein</topology>
    </subcellularLocation>
</comment>
<dbReference type="EMBL" id="MFSS01000008">
    <property type="protein sequence ID" value="OGI44894.1"/>
    <property type="molecule type" value="Genomic_DNA"/>
</dbReference>
<dbReference type="AlphaFoldDB" id="A0A1F6TIE9"/>
<reference evidence="6 7" key="1">
    <citation type="journal article" date="2016" name="Nat. Commun.">
        <title>Thousands of microbial genomes shed light on interconnected biogeochemical processes in an aquifer system.</title>
        <authorList>
            <person name="Anantharaman K."/>
            <person name="Brown C.T."/>
            <person name="Hug L.A."/>
            <person name="Sharon I."/>
            <person name="Castelle C.J."/>
            <person name="Probst A.J."/>
            <person name="Thomas B.C."/>
            <person name="Singh A."/>
            <person name="Wilkins M.J."/>
            <person name="Karaoz U."/>
            <person name="Brodie E.L."/>
            <person name="Williams K.H."/>
            <person name="Hubbard S.S."/>
            <person name="Banfield J.F."/>
        </authorList>
    </citation>
    <scope>NUCLEOTIDE SEQUENCE [LARGE SCALE GENOMIC DNA]</scope>
</reference>
<dbReference type="GO" id="GO:0005384">
    <property type="term" value="F:manganese ion transmembrane transporter activity"/>
    <property type="evidence" value="ECO:0007669"/>
    <property type="project" value="InterPro"/>
</dbReference>
<dbReference type="GO" id="GO:0030026">
    <property type="term" value="P:intracellular manganese ion homeostasis"/>
    <property type="evidence" value="ECO:0007669"/>
    <property type="project" value="InterPro"/>
</dbReference>
<evidence type="ECO:0008006" key="8">
    <source>
        <dbReference type="Google" id="ProtNLM"/>
    </source>
</evidence>
<comment type="caution">
    <text evidence="6">The sequence shown here is derived from an EMBL/GenBank/DDBJ whole genome shotgun (WGS) entry which is preliminary data.</text>
</comment>
<evidence type="ECO:0000256" key="4">
    <source>
        <dbReference type="ARBA" id="ARBA00023136"/>
    </source>
</evidence>
<evidence type="ECO:0000313" key="7">
    <source>
        <dbReference type="Proteomes" id="UP000177925"/>
    </source>
</evidence>
<organism evidence="6 7">
    <name type="scientific">Candidatus Muproteobacteria bacterium RBG_16_64_11</name>
    <dbReference type="NCBI Taxonomy" id="1817758"/>
    <lineage>
        <taxon>Bacteria</taxon>
        <taxon>Pseudomonadati</taxon>
        <taxon>Pseudomonadota</taxon>
        <taxon>Candidatus Muproteobacteria</taxon>
    </lineage>
</organism>
<dbReference type="STRING" id="1817758.A2150_03250"/>
<keyword evidence="4 5" id="KW-0472">Membrane</keyword>
<dbReference type="Proteomes" id="UP000177925">
    <property type="component" value="Unassembled WGS sequence"/>
</dbReference>
<evidence type="ECO:0000256" key="2">
    <source>
        <dbReference type="ARBA" id="ARBA00022692"/>
    </source>
</evidence>
<dbReference type="InterPro" id="IPR008217">
    <property type="entry name" value="Ccc1_fam"/>
</dbReference>
<feature type="transmembrane region" description="Helical" evidence="5">
    <location>
        <begin position="194"/>
        <end position="212"/>
    </location>
</feature>
<protein>
    <recommendedName>
        <fullName evidence="8">GMP synthase</fullName>
    </recommendedName>
</protein>
<proteinExistence type="predicted"/>
<evidence type="ECO:0000256" key="1">
    <source>
        <dbReference type="ARBA" id="ARBA00004127"/>
    </source>
</evidence>
<dbReference type="PANTHER" id="PTHR31851">
    <property type="entry name" value="FE(2+)/MN(2+) TRANSPORTER PCL1"/>
    <property type="match status" value="1"/>
</dbReference>
<sequence>MSPSDRQTQLDIEHSPEAVKARLAKAKHQSYLGDFVLGAIDGCVTTFAVVSGAVGANLPNGVAVILGFANLAADGFSMAASNHQRAKSDNEWMDKARRSEELHIDTIPEGEREEVRQIFAAKGFSGTQLEQAVQVITRDRRRWVDTMVTDELGLRLAYPNPLRAALVTFAGFGGAGLVPLLPFFLPAALVSERVFLISIAATALTFVAIGTLKGQVLNRSKPRSAFETLAVGSIAAALAYAVGVGLKELVHGV</sequence>
<dbReference type="Pfam" id="PF01988">
    <property type="entry name" value="VIT1"/>
    <property type="match status" value="1"/>
</dbReference>
<name>A0A1F6TIE9_9PROT</name>
<dbReference type="GO" id="GO:0012505">
    <property type="term" value="C:endomembrane system"/>
    <property type="evidence" value="ECO:0007669"/>
    <property type="project" value="UniProtKB-SubCell"/>
</dbReference>
<gene>
    <name evidence="6" type="ORF">A2150_03250</name>
</gene>
<keyword evidence="3 5" id="KW-1133">Transmembrane helix</keyword>
<keyword evidence="2 5" id="KW-0812">Transmembrane</keyword>